<dbReference type="GO" id="GO:0003860">
    <property type="term" value="F:3-hydroxyisobutyryl-CoA hydrolase activity"/>
    <property type="evidence" value="ECO:0007669"/>
    <property type="project" value="UniProtKB-EC"/>
</dbReference>
<dbReference type="GO" id="GO:0005829">
    <property type="term" value="C:cytosol"/>
    <property type="evidence" value="ECO:0007669"/>
    <property type="project" value="TreeGrafter"/>
</dbReference>
<dbReference type="InterPro" id="IPR045004">
    <property type="entry name" value="ECH_dom"/>
</dbReference>
<dbReference type="CDD" id="cd06558">
    <property type="entry name" value="crotonase-like"/>
    <property type="match status" value="1"/>
</dbReference>
<dbReference type="NCBIfam" id="NF004127">
    <property type="entry name" value="PRK05617.1"/>
    <property type="match status" value="1"/>
</dbReference>
<reference evidence="5 6" key="1">
    <citation type="submission" date="2017-05" db="EMBL/GenBank/DDBJ databases">
        <authorList>
            <person name="Varghese N."/>
            <person name="Submissions S."/>
        </authorList>
    </citation>
    <scope>NUCLEOTIDE SEQUENCE [LARGE SCALE GENOMIC DNA]</scope>
    <source>
        <strain evidence="5 6">DSM 100094</strain>
    </source>
</reference>
<sequence length="356" mass="37776">METGSSFASCTPSPRKEEQALMSDMIIRKEGRAGRITFDRPQALNALSHAMALEIHAALGGWRDDPAVSLVIIDAAGDRAFCAGGDIAAVYRAGLDGDHQVGRDFFRDEYRMNARIADYPKPVVALMQGFVMGGGVGVGGHASHRIVGDSTQVAMPEAGIGLIPDVGGSWLLGHAPGRVGEYLGLTSARMGPGDAIFAGFADTYLPEAEWPALIKELTRTGDTAAIKGKPRPTATLEGADLSSFGGRTVDEIIASLKAAGDDAALKPLLRNSPLSMAATLALVRAARADLGVRDSLAREYRFTYRATAAGDFLEGVRAQLIDKDRNPQWAADSSDTHVRAMLAPLGDDDLKWEESQ</sequence>
<evidence type="ECO:0000256" key="3">
    <source>
        <dbReference type="ARBA" id="ARBA00022801"/>
    </source>
</evidence>
<comment type="catalytic activity">
    <reaction evidence="1">
        <text>3-hydroxy-2-methylpropanoyl-CoA + H2O = 3-hydroxy-2-methylpropanoate + CoA + H(+)</text>
        <dbReference type="Rhea" id="RHEA:20888"/>
        <dbReference type="ChEBI" id="CHEBI:11805"/>
        <dbReference type="ChEBI" id="CHEBI:15377"/>
        <dbReference type="ChEBI" id="CHEBI:15378"/>
        <dbReference type="ChEBI" id="CHEBI:57287"/>
        <dbReference type="ChEBI" id="CHEBI:57340"/>
        <dbReference type="EC" id="3.1.2.4"/>
    </reaction>
</comment>
<dbReference type="EC" id="3.1.2.4" evidence="2"/>
<keyword evidence="3" id="KW-0378">Hydrolase</keyword>
<dbReference type="Pfam" id="PF16113">
    <property type="entry name" value="ECH_2"/>
    <property type="match status" value="1"/>
</dbReference>
<name>A0A521CEK6_9RHOB</name>
<organism evidence="5 6">
    <name type="scientific">Paracoccus laeviglucosivorans</name>
    <dbReference type="NCBI Taxonomy" id="1197861"/>
    <lineage>
        <taxon>Bacteria</taxon>
        <taxon>Pseudomonadati</taxon>
        <taxon>Pseudomonadota</taxon>
        <taxon>Alphaproteobacteria</taxon>
        <taxon>Rhodobacterales</taxon>
        <taxon>Paracoccaceae</taxon>
        <taxon>Paracoccus</taxon>
    </lineage>
</organism>
<accession>A0A521CEK6</accession>
<gene>
    <name evidence="5" type="ORF">SAMN06265221_104248</name>
</gene>
<evidence type="ECO:0000313" key="6">
    <source>
        <dbReference type="Proteomes" id="UP000319014"/>
    </source>
</evidence>
<evidence type="ECO:0000256" key="2">
    <source>
        <dbReference type="ARBA" id="ARBA00011915"/>
    </source>
</evidence>
<evidence type="ECO:0000259" key="4">
    <source>
        <dbReference type="Pfam" id="PF16113"/>
    </source>
</evidence>
<dbReference type="EMBL" id="FXTK01000004">
    <property type="protein sequence ID" value="SMO57858.1"/>
    <property type="molecule type" value="Genomic_DNA"/>
</dbReference>
<dbReference type="Gene3D" id="3.90.226.10">
    <property type="entry name" value="2-enoyl-CoA Hydratase, Chain A, domain 1"/>
    <property type="match status" value="1"/>
</dbReference>
<dbReference type="PANTHER" id="PTHR43176">
    <property type="entry name" value="3-HYDROXYISOBUTYRYL-COA HYDROLASE-RELATED"/>
    <property type="match status" value="1"/>
</dbReference>
<dbReference type="SUPFAM" id="SSF52096">
    <property type="entry name" value="ClpP/crotonase"/>
    <property type="match status" value="1"/>
</dbReference>
<protein>
    <recommendedName>
        <fullName evidence="2">3-hydroxyisobutyryl-CoA hydrolase</fullName>
        <ecNumber evidence="2">3.1.2.4</ecNumber>
    </recommendedName>
</protein>
<dbReference type="GO" id="GO:0006574">
    <property type="term" value="P:L-valine catabolic process"/>
    <property type="evidence" value="ECO:0007669"/>
    <property type="project" value="TreeGrafter"/>
</dbReference>
<proteinExistence type="predicted"/>
<evidence type="ECO:0000256" key="1">
    <source>
        <dbReference type="ARBA" id="ARBA00001709"/>
    </source>
</evidence>
<evidence type="ECO:0000313" key="5">
    <source>
        <dbReference type="EMBL" id="SMO57858.1"/>
    </source>
</evidence>
<dbReference type="InterPro" id="IPR029045">
    <property type="entry name" value="ClpP/crotonase-like_dom_sf"/>
</dbReference>
<dbReference type="AlphaFoldDB" id="A0A521CEK6"/>
<dbReference type="PANTHER" id="PTHR43176:SF3">
    <property type="entry name" value="3-HYDROXYISOBUTYRYL-COA HYDROLASE, MITOCHONDRIAL"/>
    <property type="match status" value="1"/>
</dbReference>
<feature type="domain" description="Enoyl-CoA hydratase/isomerase" evidence="4">
    <location>
        <begin position="34"/>
        <end position="335"/>
    </location>
</feature>
<dbReference type="Proteomes" id="UP000319014">
    <property type="component" value="Unassembled WGS sequence"/>
</dbReference>
<dbReference type="InterPro" id="IPR032259">
    <property type="entry name" value="HIBYL-CoA-H"/>
</dbReference>
<keyword evidence="6" id="KW-1185">Reference proteome</keyword>